<feature type="domain" description="Protein kinase" evidence="1">
    <location>
        <begin position="190"/>
        <end position="517"/>
    </location>
</feature>
<proteinExistence type="predicted"/>
<reference evidence="2" key="1">
    <citation type="submission" date="2021-02" db="EMBL/GenBank/DDBJ databases">
        <title>First Annotated Genome of the Yellow-green Alga Tribonema minus.</title>
        <authorList>
            <person name="Mahan K.M."/>
        </authorList>
    </citation>
    <scope>NUCLEOTIDE SEQUENCE</scope>
    <source>
        <strain evidence="2">UTEX B ZZ1240</strain>
    </source>
</reference>
<gene>
    <name evidence="2" type="ORF">JKP88DRAFT_168200</name>
</gene>
<keyword evidence="3" id="KW-1185">Reference proteome</keyword>
<protein>
    <submittedName>
        <fullName evidence="2">ABC1 family-domain-containing protein</fullName>
    </submittedName>
</protein>
<dbReference type="InterPro" id="IPR011009">
    <property type="entry name" value="Kinase-like_dom_sf"/>
</dbReference>
<dbReference type="PANTHER" id="PTHR43173">
    <property type="entry name" value="ABC1 FAMILY PROTEIN"/>
    <property type="match status" value="1"/>
</dbReference>
<evidence type="ECO:0000313" key="2">
    <source>
        <dbReference type="EMBL" id="KAG5179039.1"/>
    </source>
</evidence>
<dbReference type="SUPFAM" id="SSF56112">
    <property type="entry name" value="Protein kinase-like (PK-like)"/>
    <property type="match status" value="1"/>
</dbReference>
<dbReference type="PANTHER" id="PTHR43173:SF22">
    <property type="entry name" value="OS07G0227800 PROTEIN"/>
    <property type="match status" value="1"/>
</dbReference>
<evidence type="ECO:0000313" key="3">
    <source>
        <dbReference type="Proteomes" id="UP000664859"/>
    </source>
</evidence>
<dbReference type="Pfam" id="PF03109">
    <property type="entry name" value="ABC1"/>
    <property type="match status" value="1"/>
</dbReference>
<sequence>MGHNTPSASSSLRMSSADVIDVEVITENDDPIRGAASRRSPRKQGNVLGRDPEVLQAEIQRLAEDIVGVARDAGGRVGVARTLKAVQAVLTTTRDVLRDRAASGKPLSEGLKDLSTADTAKYLRLLFERMGATYVKLGQFIASSPTLFPGEFVMEMQKCLDSTEPIPFSTVIRIIRRELGGDAVSSAFLYIDDKPMASASIAQVHRAKLATGEEVVIKVQKPGAEGVLQADLGFLFIASRVVELLQPELARTSFSNIVGDIRASMLDELDFGKEADNIDEFLQFLSDADVTQATAPRVYRSLSTRRVLTMERLKGVPLTDIEGIRRYSANPEATLINALNTWSLSVMMCNSFHADVHAGNLLVLEDGRVGFIDFGIVGRIPKRVWGAVRDLSAGVVAGDYRAMALALVQMGATDGVVDIDAFALDIEGIFLRLARMDRDVQVAPMADPVTGRVGVAASLNFQQEDVTKLLIDIAATAENNGLRLPREFGLLIKQALYFDAYSQLLAPTVDLLRDDRIILPDSDYSPRT</sequence>
<dbReference type="Proteomes" id="UP000664859">
    <property type="component" value="Unassembled WGS sequence"/>
</dbReference>
<dbReference type="GO" id="GO:0004672">
    <property type="term" value="F:protein kinase activity"/>
    <property type="evidence" value="ECO:0007669"/>
    <property type="project" value="InterPro"/>
</dbReference>
<dbReference type="CDD" id="cd05121">
    <property type="entry name" value="ABC1_ADCK3-like"/>
    <property type="match status" value="1"/>
</dbReference>
<name>A0A835YPW4_9STRA</name>
<evidence type="ECO:0000259" key="1">
    <source>
        <dbReference type="PROSITE" id="PS50011"/>
    </source>
</evidence>
<dbReference type="InterPro" id="IPR004147">
    <property type="entry name" value="ABC1_dom"/>
</dbReference>
<organism evidence="2 3">
    <name type="scientific">Tribonema minus</name>
    <dbReference type="NCBI Taxonomy" id="303371"/>
    <lineage>
        <taxon>Eukaryota</taxon>
        <taxon>Sar</taxon>
        <taxon>Stramenopiles</taxon>
        <taxon>Ochrophyta</taxon>
        <taxon>PX clade</taxon>
        <taxon>Xanthophyceae</taxon>
        <taxon>Tribonematales</taxon>
        <taxon>Tribonemataceae</taxon>
        <taxon>Tribonema</taxon>
    </lineage>
</organism>
<dbReference type="AlphaFoldDB" id="A0A835YPW4"/>
<dbReference type="InterPro" id="IPR051130">
    <property type="entry name" value="Mito_struct-func_regulator"/>
</dbReference>
<dbReference type="GO" id="GO:0005524">
    <property type="term" value="F:ATP binding"/>
    <property type="evidence" value="ECO:0007669"/>
    <property type="project" value="InterPro"/>
</dbReference>
<dbReference type="OrthoDB" id="427480at2759"/>
<comment type="caution">
    <text evidence="2">The sequence shown here is derived from an EMBL/GenBank/DDBJ whole genome shotgun (WGS) entry which is preliminary data.</text>
</comment>
<accession>A0A835YPW4</accession>
<dbReference type="EMBL" id="JAFCMP010000501">
    <property type="protein sequence ID" value="KAG5179039.1"/>
    <property type="molecule type" value="Genomic_DNA"/>
</dbReference>
<dbReference type="InterPro" id="IPR000719">
    <property type="entry name" value="Prot_kinase_dom"/>
</dbReference>
<dbReference type="PROSITE" id="PS50011">
    <property type="entry name" value="PROTEIN_KINASE_DOM"/>
    <property type="match status" value="1"/>
</dbReference>